<dbReference type="Gene3D" id="3.40.50.300">
    <property type="entry name" value="P-loop containing nucleotide triphosphate hydrolases"/>
    <property type="match status" value="2"/>
</dbReference>
<dbReference type="InterPro" id="IPR038734">
    <property type="entry name" value="YhaN_AAA"/>
</dbReference>
<sequence length="1159" mass="126817">MRFNQLDLTRYGKFTDFSIRFGEKPADGSDLHIIYGPNEAGKSTSFAAMLDLLYGIEKRSKYGFKHPYNTMQLGGIVEVDGKATQFTRLKRDQQSLLDAQGLPIADAVILADLGGIERSAFQTMFSLDDETLEQGGESILASRGALGELLFSASSGLSLLSQKLIELRSDTDRFFKPRGHSHELAQRKKELDTLKSRADALDVAASAYAKLIEARQVAADTYAGALRELANDKTRLDGLQKALRAHPKYQLVLRLKRELDALPDIPDAPVDWLAAARQLEVEAAGLETAEALNTANVVKVSGEVSAIVVDEPIRVLAAALDDLQLLRAKHLSAVNDLPARKERLTETKGAIAEALKRLERPVNARPGDLILTPTVRGHFDDLLAEHSKLFEHLEAANAEHDRAAAALREAEDNRGGPNAARDPLSDTVRHRLLSVIDSIQASDHAARKQVSSEDHREKTDILAAQLRDLRPWTGQVEALGDLPVPARDIVCTWLETGQERRNHRKQIEAEILRLEDQEGDAQAQLSALETVGGLVTDGEAQKSRRDRETAWLAHQSALNAQSADRFEAAMRNDDEIGDTRLSRASDLARINELSVQQAVAARQLKDRRASLATLDEDLADLEAAVAGALCAIFLTPPDGWSAQQVLTWLDLRLRALATYEDLRRASIRIASAEADEAALATVLRGALEAAGETVADPALIILIQRARERLEADTVLRASEGELSRLRRDQQARKAALSTTQTKFAAWQVAWNAACASCWLGGEGAVPPPAVVRRIFVELETLSPLVATQVDLEYRIAAMEQDQKTYADVVAALAAKAGLTAGMPAFETDQTLMAALTHANTQALARDNAEARLADLRAEGARLAEVRIGYDARLATMATHFGVTGLPSVLEKLMALADRRDLQGQIEAAEEEVLGRLGVATVGEAQARLEAFDDEGARLNVESMTLSVENDENRLRDLFAQKSRCDDAVNAVDGDDAVARLEEQKRTLLLQIEDGALQWLRLKLGISSAEQALGLYRERHRSALLVRASEAFALVSNNAYTRLSAVAEKDGEILVAIAEDGSSKRASELSKGTRFQLYLALRVAGYQELISRRPAVPFIADDILETFDDVRAEETLRVFAKMATSGQVIYLTHHKHLCDMARQVCPSVRIHELPARAGT</sequence>
<accession>F4QHG9</accession>
<dbReference type="eggNOG" id="COG0419">
    <property type="taxonomic scope" value="Bacteria"/>
</dbReference>
<dbReference type="OrthoDB" id="9764467at2"/>
<gene>
    <name evidence="3" type="ORF">ABI_11430</name>
</gene>
<dbReference type="eggNOG" id="COG4717">
    <property type="taxonomic scope" value="Bacteria"/>
</dbReference>
<dbReference type="PANTHER" id="PTHR41259">
    <property type="entry name" value="DOUBLE-STRAND BREAK REPAIR RAD50 ATPASE, PUTATIVE-RELATED"/>
    <property type="match status" value="1"/>
</dbReference>
<evidence type="ECO:0000313" key="3">
    <source>
        <dbReference type="EMBL" id="EGF92706.1"/>
    </source>
</evidence>
<dbReference type="PANTHER" id="PTHR41259:SF1">
    <property type="entry name" value="DOUBLE-STRAND BREAK REPAIR RAD50 ATPASE, PUTATIVE-RELATED"/>
    <property type="match status" value="1"/>
</dbReference>
<keyword evidence="1" id="KW-0175">Coiled coil</keyword>
<dbReference type="SUPFAM" id="SSF52540">
    <property type="entry name" value="P-loop containing nucleoside triphosphate hydrolases"/>
    <property type="match status" value="1"/>
</dbReference>
<organism evidence="3 4">
    <name type="scientific">Asticcacaulis biprosthecium C19</name>
    <dbReference type="NCBI Taxonomy" id="715226"/>
    <lineage>
        <taxon>Bacteria</taxon>
        <taxon>Pseudomonadati</taxon>
        <taxon>Pseudomonadota</taxon>
        <taxon>Alphaproteobacteria</taxon>
        <taxon>Caulobacterales</taxon>
        <taxon>Caulobacteraceae</taxon>
        <taxon>Asticcacaulis</taxon>
    </lineage>
</organism>
<name>F4QHG9_9CAUL</name>
<dbReference type="HOGENOM" id="CLU_006135_0_0_5"/>
<dbReference type="Proteomes" id="UP000006512">
    <property type="component" value="Unassembled WGS sequence"/>
</dbReference>
<feature type="domain" description="YhaN AAA" evidence="2">
    <location>
        <begin position="1"/>
        <end position="207"/>
    </location>
</feature>
<dbReference type="Pfam" id="PF13514">
    <property type="entry name" value="AAA_27"/>
    <property type="match status" value="1"/>
</dbReference>
<dbReference type="AlphaFoldDB" id="F4QHG9"/>
<dbReference type="InterPro" id="IPR027417">
    <property type="entry name" value="P-loop_NTPase"/>
</dbReference>
<evidence type="ECO:0000256" key="1">
    <source>
        <dbReference type="SAM" id="Coils"/>
    </source>
</evidence>
<dbReference type="RefSeq" id="WP_006271887.1">
    <property type="nucleotide sequence ID" value="NZ_GL883077.1"/>
</dbReference>
<reference evidence="4" key="1">
    <citation type="submission" date="2011-03" db="EMBL/GenBank/DDBJ databases">
        <title>Draft genome sequence of Brevundimonas diminuta.</title>
        <authorList>
            <person name="Brown P.J.B."/>
            <person name="Buechlein A."/>
            <person name="Hemmerich C."/>
            <person name="Brun Y.V."/>
        </authorList>
    </citation>
    <scope>NUCLEOTIDE SEQUENCE [LARGE SCALE GENOMIC DNA]</scope>
    <source>
        <strain evidence="4">C19</strain>
    </source>
</reference>
<evidence type="ECO:0000313" key="4">
    <source>
        <dbReference type="Proteomes" id="UP000006512"/>
    </source>
</evidence>
<proteinExistence type="predicted"/>
<keyword evidence="4" id="KW-1185">Reference proteome</keyword>
<dbReference type="EMBL" id="GL883077">
    <property type="protein sequence ID" value="EGF92706.1"/>
    <property type="molecule type" value="Genomic_DNA"/>
</dbReference>
<feature type="coiled-coil region" evidence="1">
    <location>
        <begin position="839"/>
        <end position="866"/>
    </location>
</feature>
<protein>
    <recommendedName>
        <fullName evidence="2">YhaN AAA domain-containing protein</fullName>
    </recommendedName>
</protein>
<evidence type="ECO:0000259" key="2">
    <source>
        <dbReference type="Pfam" id="PF13514"/>
    </source>
</evidence>